<evidence type="ECO:0000313" key="3">
    <source>
        <dbReference type="Proteomes" id="UP000638981"/>
    </source>
</evidence>
<reference evidence="2" key="2">
    <citation type="submission" date="2020-09" db="EMBL/GenBank/DDBJ databases">
        <authorList>
            <person name="Sun Q."/>
            <person name="Kim S."/>
        </authorList>
    </citation>
    <scope>NUCLEOTIDE SEQUENCE</scope>
    <source>
        <strain evidence="2">KCTC 23310</strain>
    </source>
</reference>
<sequence>MGHERSAGASLGGIEPPRLAGGCPPPPGLRPAPGDIFEEKMRGMSAPHPCAICVEEGRKVGSGFAALA</sequence>
<gene>
    <name evidence="2" type="ORF">GCM10007315_03340</name>
</gene>
<evidence type="ECO:0000313" key="2">
    <source>
        <dbReference type="EMBL" id="GHC45305.1"/>
    </source>
</evidence>
<protein>
    <submittedName>
        <fullName evidence="2">Uncharacterized protein</fullName>
    </submittedName>
</protein>
<reference evidence="2" key="1">
    <citation type="journal article" date="2014" name="Int. J. Syst. Evol. Microbiol.">
        <title>Complete genome sequence of Corynebacterium casei LMG S-19264T (=DSM 44701T), isolated from a smear-ripened cheese.</title>
        <authorList>
            <consortium name="US DOE Joint Genome Institute (JGI-PGF)"/>
            <person name="Walter F."/>
            <person name="Albersmeier A."/>
            <person name="Kalinowski J."/>
            <person name="Ruckert C."/>
        </authorList>
    </citation>
    <scope>NUCLEOTIDE SEQUENCE</scope>
    <source>
        <strain evidence="2">KCTC 23310</strain>
    </source>
</reference>
<feature type="region of interest" description="Disordered" evidence="1">
    <location>
        <begin position="1"/>
        <end position="35"/>
    </location>
</feature>
<name>A0A918WGT9_9RHOB</name>
<organism evidence="2 3">
    <name type="scientific">Neogemmobacter tilapiae</name>
    <dbReference type="NCBI Taxonomy" id="875041"/>
    <lineage>
        <taxon>Bacteria</taxon>
        <taxon>Pseudomonadati</taxon>
        <taxon>Pseudomonadota</taxon>
        <taxon>Alphaproteobacteria</taxon>
        <taxon>Rhodobacterales</taxon>
        <taxon>Paracoccaceae</taxon>
        <taxon>Neogemmobacter</taxon>
    </lineage>
</organism>
<keyword evidence="3" id="KW-1185">Reference proteome</keyword>
<evidence type="ECO:0000256" key="1">
    <source>
        <dbReference type="SAM" id="MobiDB-lite"/>
    </source>
</evidence>
<proteinExistence type="predicted"/>
<comment type="caution">
    <text evidence="2">The sequence shown here is derived from an EMBL/GenBank/DDBJ whole genome shotgun (WGS) entry which is preliminary data.</text>
</comment>
<dbReference type="EMBL" id="BMYJ01000001">
    <property type="protein sequence ID" value="GHC45305.1"/>
    <property type="molecule type" value="Genomic_DNA"/>
</dbReference>
<accession>A0A918WGT9</accession>
<dbReference type="AlphaFoldDB" id="A0A918WGT9"/>
<dbReference type="Proteomes" id="UP000638981">
    <property type="component" value="Unassembled WGS sequence"/>
</dbReference>